<comment type="subunit">
    <text evidence="4">Homodimer.</text>
</comment>
<dbReference type="InterPro" id="IPR004839">
    <property type="entry name" value="Aminotransferase_I/II_large"/>
</dbReference>
<evidence type="ECO:0000313" key="16">
    <source>
        <dbReference type="EMBL" id="KAJ6638585.1"/>
    </source>
</evidence>
<evidence type="ECO:0000256" key="13">
    <source>
        <dbReference type="ARBA" id="ARBA00047798"/>
    </source>
</evidence>
<dbReference type="FunFam" id="3.40.640.10:FF:000048">
    <property type="entry name" value="tyrosine aminotransferase"/>
    <property type="match status" value="1"/>
</dbReference>
<evidence type="ECO:0000256" key="4">
    <source>
        <dbReference type="ARBA" id="ARBA00011738"/>
    </source>
</evidence>
<dbReference type="Pfam" id="PF00155">
    <property type="entry name" value="Aminotran_1_2"/>
    <property type="match status" value="1"/>
</dbReference>
<dbReference type="GO" id="GO:0006559">
    <property type="term" value="P:L-phenylalanine catabolic process"/>
    <property type="evidence" value="ECO:0007669"/>
    <property type="project" value="UniProtKB-KW"/>
</dbReference>
<sequence length="429" mass="48022">DKHVKNARVTWNVKQSSFALNTINPIRQIVDNLKIEPNPEKHMIPLSIGDPTTFGNLLAARETIEAVKEVIDSGAFNGYGHAAGLLEARQAVCDYVEECQGKVTPNDVILCSGCSCALDMSIAVLGDPGKNILIPRPGFSIYRTLAVGHGIEVRSYELLPERGWEADLQQMESLIDENTVALVVTNPSNPCGSVFLRDHLMEIINLAERYYLPIIADEIYEHFVFPGTDFVSVSSLSKTVPVLSCGGLTKRFLVPGWRIGWIVIHDRNDVFKDVRKGLSNLSNRILGCNSLIQGALPSILRNTPQSFFDNLINVLYKNAQTAFQLIRKIPGLRPIMPEGAMYMMIGIDVDRFPEYSNELNFVQDLVKEESVFCLPGQCFDYPNYMRIVLTVPEEMIIEACGRIAEFCENHYKIDSRIIENEILRAVDIV</sequence>
<dbReference type="PRINTS" id="PR00753">
    <property type="entry name" value="ACCSYNTHASE"/>
</dbReference>
<evidence type="ECO:0000256" key="9">
    <source>
        <dbReference type="ARBA" id="ARBA00022878"/>
    </source>
</evidence>
<organism evidence="16 17">
    <name type="scientific">Pseudolycoriella hygida</name>
    <dbReference type="NCBI Taxonomy" id="35572"/>
    <lineage>
        <taxon>Eukaryota</taxon>
        <taxon>Metazoa</taxon>
        <taxon>Ecdysozoa</taxon>
        <taxon>Arthropoda</taxon>
        <taxon>Hexapoda</taxon>
        <taxon>Insecta</taxon>
        <taxon>Pterygota</taxon>
        <taxon>Neoptera</taxon>
        <taxon>Endopterygota</taxon>
        <taxon>Diptera</taxon>
        <taxon>Nematocera</taxon>
        <taxon>Sciaroidea</taxon>
        <taxon>Sciaridae</taxon>
        <taxon>Pseudolycoriella</taxon>
    </lineage>
</organism>
<protein>
    <recommendedName>
        <fullName evidence="6">Tyrosine aminotransferase</fullName>
        <ecNumber evidence="5">2.6.1.5</ecNumber>
    </recommendedName>
    <alternativeName>
        <fullName evidence="12">L-tyrosine:2-oxoglutarate aminotransferase</fullName>
    </alternativeName>
</protein>
<dbReference type="InterPro" id="IPR015422">
    <property type="entry name" value="PyrdxlP-dep_Trfase_small"/>
</dbReference>
<evidence type="ECO:0000256" key="5">
    <source>
        <dbReference type="ARBA" id="ARBA00012749"/>
    </source>
</evidence>
<dbReference type="AlphaFoldDB" id="A0A9Q0MWY1"/>
<dbReference type="PIRSF" id="PIRSF000517">
    <property type="entry name" value="Tyr_transaminase"/>
    <property type="match status" value="1"/>
</dbReference>
<dbReference type="EMBL" id="WJQU01000003">
    <property type="protein sequence ID" value="KAJ6638585.1"/>
    <property type="molecule type" value="Genomic_DNA"/>
</dbReference>
<evidence type="ECO:0000256" key="1">
    <source>
        <dbReference type="ARBA" id="ARBA00001933"/>
    </source>
</evidence>
<proteinExistence type="inferred from homology"/>
<dbReference type="PROSITE" id="PS00105">
    <property type="entry name" value="AA_TRANSFER_CLASS_1"/>
    <property type="match status" value="1"/>
</dbReference>
<feature type="domain" description="Aminotransferase class I/classII large" evidence="15">
    <location>
        <begin position="42"/>
        <end position="403"/>
    </location>
</feature>
<comment type="catalytic activity">
    <reaction evidence="13">
        <text>L-tyrosine + 2-oxoglutarate = 3-(4-hydroxyphenyl)pyruvate + L-glutamate</text>
        <dbReference type="Rhea" id="RHEA:15093"/>
        <dbReference type="ChEBI" id="CHEBI:16810"/>
        <dbReference type="ChEBI" id="CHEBI:29985"/>
        <dbReference type="ChEBI" id="CHEBI:36242"/>
        <dbReference type="ChEBI" id="CHEBI:58315"/>
        <dbReference type="EC" id="2.6.1.5"/>
    </reaction>
</comment>
<dbReference type="EC" id="2.6.1.5" evidence="5"/>
<dbReference type="GO" id="GO:0030170">
    <property type="term" value="F:pyridoxal phosphate binding"/>
    <property type="evidence" value="ECO:0007669"/>
    <property type="project" value="InterPro"/>
</dbReference>
<evidence type="ECO:0000256" key="2">
    <source>
        <dbReference type="ARBA" id="ARBA00005203"/>
    </source>
</evidence>
<evidence type="ECO:0000256" key="3">
    <source>
        <dbReference type="ARBA" id="ARBA00007441"/>
    </source>
</evidence>
<dbReference type="InterPro" id="IPR004838">
    <property type="entry name" value="NHTrfase_class1_PyrdxlP-BS"/>
</dbReference>
<dbReference type="GO" id="GO:0006572">
    <property type="term" value="P:L-tyrosine catabolic process"/>
    <property type="evidence" value="ECO:0007669"/>
    <property type="project" value="UniProtKB-KW"/>
</dbReference>
<feature type="non-terminal residue" evidence="16">
    <location>
        <position position="429"/>
    </location>
</feature>
<dbReference type="Gene3D" id="3.40.640.10">
    <property type="entry name" value="Type I PLP-dependent aspartate aminotransferase-like (Major domain)"/>
    <property type="match status" value="1"/>
</dbReference>
<keyword evidence="10" id="KW-0663">Pyridoxal phosphate</keyword>
<gene>
    <name evidence="16" type="primary">TAT</name>
    <name evidence="16" type="ORF">Bhyg_11322</name>
</gene>
<reference evidence="16" key="1">
    <citation type="submission" date="2022-07" db="EMBL/GenBank/DDBJ databases">
        <authorList>
            <person name="Trinca V."/>
            <person name="Uliana J.V.C."/>
            <person name="Torres T.T."/>
            <person name="Ward R.J."/>
            <person name="Monesi N."/>
        </authorList>
    </citation>
    <scope>NUCLEOTIDE SEQUENCE</scope>
    <source>
        <strain evidence="16">HSMRA1968</strain>
        <tissue evidence="16">Whole embryos</tissue>
    </source>
</reference>
<feature type="modified residue" description="N6-(pyridoxal phosphate)lysine" evidence="14">
    <location>
        <position position="250"/>
    </location>
</feature>
<dbReference type="InterPro" id="IPR015424">
    <property type="entry name" value="PyrdxlP-dep_Trfase"/>
</dbReference>
<keyword evidence="8" id="KW-0808">Transferase</keyword>
<keyword evidence="7 16" id="KW-0032">Aminotransferase</keyword>
<comment type="similarity">
    <text evidence="3">Belongs to the class-I pyridoxal-phosphate-dependent aminotransferase family.</text>
</comment>
<comment type="caution">
    <text evidence="16">The sequence shown here is derived from an EMBL/GenBank/DDBJ whole genome shotgun (WGS) entry which is preliminary data.</text>
</comment>
<dbReference type="PANTHER" id="PTHR45744">
    <property type="entry name" value="TYROSINE AMINOTRANSFERASE"/>
    <property type="match status" value="1"/>
</dbReference>
<keyword evidence="17" id="KW-1185">Reference proteome</keyword>
<evidence type="ECO:0000256" key="10">
    <source>
        <dbReference type="ARBA" id="ARBA00022898"/>
    </source>
</evidence>
<dbReference type="Gene3D" id="3.90.1150.10">
    <property type="entry name" value="Aspartate Aminotransferase, domain 1"/>
    <property type="match status" value="1"/>
</dbReference>
<dbReference type="InterPro" id="IPR005957">
    <property type="entry name" value="Tyrosine_aminoTrfase"/>
</dbReference>
<evidence type="ECO:0000256" key="8">
    <source>
        <dbReference type="ARBA" id="ARBA00022679"/>
    </source>
</evidence>
<evidence type="ECO:0000256" key="11">
    <source>
        <dbReference type="ARBA" id="ARBA00023232"/>
    </source>
</evidence>
<evidence type="ECO:0000313" key="17">
    <source>
        <dbReference type="Proteomes" id="UP001151699"/>
    </source>
</evidence>
<dbReference type="InterPro" id="IPR015421">
    <property type="entry name" value="PyrdxlP-dep_Trfase_major"/>
</dbReference>
<evidence type="ECO:0000256" key="14">
    <source>
        <dbReference type="PIRSR" id="PIRSR000517-1"/>
    </source>
</evidence>
<dbReference type="GO" id="GO:0004838">
    <property type="term" value="F:L-tyrosine-2-oxoglutarate transaminase activity"/>
    <property type="evidence" value="ECO:0007669"/>
    <property type="project" value="InterPro"/>
</dbReference>
<evidence type="ECO:0000259" key="15">
    <source>
        <dbReference type="Pfam" id="PF00155"/>
    </source>
</evidence>
<comment type="cofactor">
    <cofactor evidence="1 14">
        <name>pyridoxal 5'-phosphate</name>
        <dbReference type="ChEBI" id="CHEBI:597326"/>
    </cofactor>
</comment>
<dbReference type="NCBIfam" id="TIGR01264">
    <property type="entry name" value="tyr_amTase_E"/>
    <property type="match status" value="1"/>
</dbReference>
<comment type="pathway">
    <text evidence="2">Amino-acid degradation; L-phenylalanine degradation; acetoacetate and fumarate from L-phenylalanine: step 2/6.</text>
</comment>
<dbReference type="NCBIfam" id="TIGR01265">
    <property type="entry name" value="tyr_nico_aTase"/>
    <property type="match status" value="1"/>
</dbReference>
<keyword evidence="9" id="KW-0828">Tyrosine catabolism</keyword>
<dbReference type="OrthoDB" id="7042322at2759"/>
<dbReference type="PANTHER" id="PTHR45744:SF2">
    <property type="entry name" value="TYROSINE AMINOTRANSFERASE"/>
    <property type="match status" value="1"/>
</dbReference>
<name>A0A9Q0MWY1_9DIPT</name>
<evidence type="ECO:0000256" key="6">
    <source>
        <dbReference type="ARBA" id="ARBA00015959"/>
    </source>
</evidence>
<evidence type="ECO:0000256" key="12">
    <source>
        <dbReference type="ARBA" id="ARBA00031696"/>
    </source>
</evidence>
<evidence type="ECO:0000256" key="7">
    <source>
        <dbReference type="ARBA" id="ARBA00022576"/>
    </source>
</evidence>
<dbReference type="SUPFAM" id="SSF53383">
    <property type="entry name" value="PLP-dependent transferases"/>
    <property type="match status" value="1"/>
</dbReference>
<dbReference type="InterPro" id="IPR005958">
    <property type="entry name" value="TyrNic_aminoTrfase"/>
</dbReference>
<keyword evidence="11" id="KW-0585">Phenylalanine catabolism</keyword>
<dbReference type="Proteomes" id="UP001151699">
    <property type="component" value="Chromosome X"/>
</dbReference>
<accession>A0A9Q0MWY1</accession>
<dbReference type="CDD" id="cd00609">
    <property type="entry name" value="AAT_like"/>
    <property type="match status" value="1"/>
</dbReference>